<gene>
    <name evidence="1" type="ORF">SEVIR_6G040500v2</name>
</gene>
<keyword evidence="2" id="KW-1185">Reference proteome</keyword>
<dbReference type="PANTHER" id="PTHR38926:SF71">
    <property type="entry name" value="OS08G0194350 PROTEIN"/>
    <property type="match status" value="1"/>
</dbReference>
<protein>
    <submittedName>
        <fullName evidence="1">Uncharacterized protein</fullName>
    </submittedName>
</protein>
<sequence length="174" mass="19193">MEAGGDSEPAQATLARDWSELPLDALTVFAKLGAIEILMGAGLVCHSWLAMGKGAFSVAVKENCRSGARDVLCAMVKETVDRSSGQLEVFIGEEFVDDDLLKYIGGRIWRFKKFLDVQDVTVFTPQNCCHGAREGDWLLVLFHGSGKYMFQNVCSLQKLRAQLLIANNVFTPFL</sequence>
<evidence type="ECO:0000313" key="2">
    <source>
        <dbReference type="Proteomes" id="UP000298652"/>
    </source>
</evidence>
<organism evidence="1 2">
    <name type="scientific">Setaria viridis</name>
    <name type="common">Green bristlegrass</name>
    <name type="synonym">Setaria italica subsp. viridis</name>
    <dbReference type="NCBI Taxonomy" id="4556"/>
    <lineage>
        <taxon>Eukaryota</taxon>
        <taxon>Viridiplantae</taxon>
        <taxon>Streptophyta</taxon>
        <taxon>Embryophyta</taxon>
        <taxon>Tracheophyta</taxon>
        <taxon>Spermatophyta</taxon>
        <taxon>Magnoliopsida</taxon>
        <taxon>Liliopsida</taxon>
        <taxon>Poales</taxon>
        <taxon>Poaceae</taxon>
        <taxon>PACMAD clade</taxon>
        <taxon>Panicoideae</taxon>
        <taxon>Panicodae</taxon>
        <taxon>Paniceae</taxon>
        <taxon>Cenchrinae</taxon>
        <taxon>Setaria</taxon>
    </lineage>
</organism>
<accession>A0A4U6TZZ4</accession>
<dbReference type="AlphaFoldDB" id="A0A4U6TZZ4"/>
<proteinExistence type="predicted"/>
<evidence type="ECO:0000313" key="1">
    <source>
        <dbReference type="EMBL" id="TKW08691.1"/>
    </source>
</evidence>
<dbReference type="Gramene" id="TKW08691">
    <property type="protein sequence ID" value="TKW08691"/>
    <property type="gene ID" value="SEVIR_6G040500v2"/>
</dbReference>
<dbReference type="EMBL" id="CM016557">
    <property type="protein sequence ID" value="TKW08691.1"/>
    <property type="molecule type" value="Genomic_DNA"/>
</dbReference>
<reference evidence="1" key="1">
    <citation type="submission" date="2019-03" db="EMBL/GenBank/DDBJ databases">
        <title>WGS assembly of Setaria viridis.</title>
        <authorList>
            <person name="Huang P."/>
            <person name="Jenkins J."/>
            <person name="Grimwood J."/>
            <person name="Barry K."/>
            <person name="Healey A."/>
            <person name="Mamidi S."/>
            <person name="Sreedasyam A."/>
            <person name="Shu S."/>
            <person name="Feldman M."/>
            <person name="Wu J."/>
            <person name="Yu Y."/>
            <person name="Chen C."/>
            <person name="Johnson J."/>
            <person name="Rokhsar D."/>
            <person name="Baxter I."/>
            <person name="Schmutz J."/>
            <person name="Brutnell T."/>
            <person name="Kellogg E."/>
        </authorList>
    </citation>
    <scope>NUCLEOTIDE SEQUENCE [LARGE SCALE GENOMIC DNA]</scope>
</reference>
<name>A0A4U6TZZ4_SETVI</name>
<dbReference type="Proteomes" id="UP000298652">
    <property type="component" value="Chromosome 6"/>
</dbReference>
<dbReference type="PANTHER" id="PTHR38926">
    <property type="entry name" value="F-BOX DOMAIN CONTAINING PROTEIN, EXPRESSED"/>
    <property type="match status" value="1"/>
</dbReference>